<evidence type="ECO:0000256" key="1">
    <source>
        <dbReference type="SAM" id="SignalP"/>
    </source>
</evidence>
<gene>
    <name evidence="2" type="ORF">ESZ48_16540</name>
</gene>
<protein>
    <recommendedName>
        <fullName evidence="4">Lipocalin-like domain-containing protein</fullName>
    </recommendedName>
</protein>
<feature type="signal peptide" evidence="1">
    <location>
        <begin position="1"/>
        <end position="30"/>
    </location>
</feature>
<feature type="chain" id="PRO_5020325207" description="Lipocalin-like domain-containing protein" evidence="1">
    <location>
        <begin position="31"/>
        <end position="161"/>
    </location>
</feature>
<dbReference type="EMBL" id="SDDZ01000014">
    <property type="protein sequence ID" value="RXJ45424.1"/>
    <property type="molecule type" value="Genomic_DNA"/>
</dbReference>
<evidence type="ECO:0008006" key="4">
    <source>
        <dbReference type="Google" id="ProtNLM"/>
    </source>
</evidence>
<evidence type="ECO:0000313" key="2">
    <source>
        <dbReference type="EMBL" id="RXJ45424.1"/>
    </source>
</evidence>
<organism evidence="2 3">
    <name type="scientific">Gelidibacter gilvus</name>
    <dbReference type="NCBI Taxonomy" id="59602"/>
    <lineage>
        <taxon>Bacteria</taxon>
        <taxon>Pseudomonadati</taxon>
        <taxon>Bacteroidota</taxon>
        <taxon>Flavobacteriia</taxon>
        <taxon>Flavobacteriales</taxon>
        <taxon>Flavobacteriaceae</taxon>
        <taxon>Gelidibacter</taxon>
    </lineage>
</organism>
<keyword evidence="3" id="KW-1185">Reference proteome</keyword>
<dbReference type="AlphaFoldDB" id="A0A4Q0XEC0"/>
<comment type="caution">
    <text evidence="2">The sequence shown here is derived from an EMBL/GenBank/DDBJ whole genome shotgun (WGS) entry which is preliminary data.</text>
</comment>
<dbReference type="Proteomes" id="UP000289792">
    <property type="component" value="Unassembled WGS sequence"/>
</dbReference>
<dbReference type="RefSeq" id="WP_129018612.1">
    <property type="nucleotide sequence ID" value="NZ_SDDZ01000014.1"/>
</dbReference>
<evidence type="ECO:0000313" key="3">
    <source>
        <dbReference type="Proteomes" id="UP000289792"/>
    </source>
</evidence>
<name>A0A4Q0XEC0_9FLAO</name>
<keyword evidence="1" id="KW-0732">Signal</keyword>
<proteinExistence type="predicted"/>
<sequence length="161" mass="17897">MKQKKITRKGYHVFALILPFLLLGVMGCSSDDENKIVDQDLTYLKGNYVGTWNSKTPIKDYVDYPISARVLTSDNNELTGTFFYTRNFSVCCSDAEYDGTFTAKIDGKVVKSFRLDDIQRDCEAVFTGTGTLREGDNALVVDITGTDCKGAHVGQIILVKQ</sequence>
<dbReference type="PROSITE" id="PS51257">
    <property type="entry name" value="PROKAR_LIPOPROTEIN"/>
    <property type="match status" value="1"/>
</dbReference>
<reference evidence="2 3" key="1">
    <citation type="submission" date="2019-01" db="EMBL/GenBank/DDBJ databases">
        <title>Genome sequence of the Antarctic species Gelidibacter gilvus ACAM 158(T).</title>
        <authorList>
            <person name="Bowman J.P."/>
        </authorList>
    </citation>
    <scope>NUCLEOTIDE SEQUENCE [LARGE SCALE GENOMIC DNA]</scope>
    <source>
        <strain evidence="2 3">IC158</strain>
    </source>
</reference>
<accession>A0A4Q0XEC0</accession>
<dbReference type="OrthoDB" id="1437569at2"/>